<evidence type="ECO:0000313" key="3">
    <source>
        <dbReference type="EMBL" id="TXN37491.1"/>
    </source>
</evidence>
<dbReference type="InterPro" id="IPR011048">
    <property type="entry name" value="Haem_d1_sf"/>
</dbReference>
<dbReference type="GO" id="GO:0006006">
    <property type="term" value="P:glucose metabolic process"/>
    <property type="evidence" value="ECO:0007669"/>
    <property type="project" value="UniProtKB-KW"/>
</dbReference>
<accession>A0A5C8V6W1</accession>
<dbReference type="InterPro" id="IPR050282">
    <property type="entry name" value="Cycloisomerase_2"/>
</dbReference>
<reference evidence="3 4" key="1">
    <citation type="submission" date="2019-08" db="EMBL/GenBank/DDBJ databases">
        <title>Professor.</title>
        <authorList>
            <person name="Park J.S."/>
        </authorList>
    </citation>
    <scope>NUCLEOTIDE SEQUENCE [LARGE SCALE GENOMIC DNA]</scope>
    <source>
        <strain evidence="3 4">176CP5-101</strain>
    </source>
</reference>
<dbReference type="Proteomes" id="UP000321456">
    <property type="component" value="Unassembled WGS sequence"/>
</dbReference>
<dbReference type="SUPFAM" id="SSF51004">
    <property type="entry name" value="C-terminal (heme d1) domain of cytochrome cd1-nitrite reductase"/>
    <property type="match status" value="1"/>
</dbReference>
<sequence>MRFLYLILSVLVCTLGCSEKKEMAKTYSLFVGTYTDGASEGIYKFTFDAATGNLTDKALAAALPNPSFLKISKDKNNIYAVQETADFDSLGGGVTAFKLKDGLLELQNSMGTAGAHPCHVSLSDNGQLAVSNYTGGNLAIFSLGADGELGTNRQILDHKVLDTTKTAHAHMAQFRRGGLFTSDLGLDAIKRYQLQGGEYVPAPQASIDQPNGSGPRHFVFGKEDKMLYVINELNATITVLERDYRGEYHDIQTVETLASDYEGERACADIHLSEDGRFLYGSNRGENTIVIFTVDRNTGELMLVGREGVRGNWPRNFSMDPSGNFLLVANQRSDNITVFKRDVEQGTLEFLNEIALPSPVCLEFLN</sequence>
<evidence type="ECO:0000256" key="1">
    <source>
        <dbReference type="ARBA" id="ARBA00005564"/>
    </source>
</evidence>
<protein>
    <submittedName>
        <fullName evidence="3">Lactonase family protein</fullName>
    </submittedName>
</protein>
<evidence type="ECO:0000313" key="4">
    <source>
        <dbReference type="Proteomes" id="UP000321456"/>
    </source>
</evidence>
<dbReference type="PANTHER" id="PTHR30344:SF1">
    <property type="entry name" value="6-PHOSPHOGLUCONOLACTONASE"/>
    <property type="match status" value="1"/>
</dbReference>
<evidence type="ECO:0000256" key="2">
    <source>
        <dbReference type="ARBA" id="ARBA00022526"/>
    </source>
</evidence>
<dbReference type="InterPro" id="IPR019405">
    <property type="entry name" value="Lactonase_7-beta_prop"/>
</dbReference>
<dbReference type="PANTHER" id="PTHR30344">
    <property type="entry name" value="6-PHOSPHOGLUCONOLACTONASE-RELATED"/>
    <property type="match status" value="1"/>
</dbReference>
<comment type="caution">
    <text evidence="3">The sequence shown here is derived from an EMBL/GenBank/DDBJ whole genome shotgun (WGS) entry which is preliminary data.</text>
</comment>
<dbReference type="EMBL" id="VRUR01000001">
    <property type="protein sequence ID" value="TXN37491.1"/>
    <property type="molecule type" value="Genomic_DNA"/>
</dbReference>
<dbReference type="InterPro" id="IPR015943">
    <property type="entry name" value="WD40/YVTN_repeat-like_dom_sf"/>
</dbReference>
<dbReference type="Pfam" id="PF10282">
    <property type="entry name" value="Lactonase"/>
    <property type="match status" value="1"/>
</dbReference>
<proteinExistence type="inferred from homology"/>
<gene>
    <name evidence="3" type="ORF">FVB32_04175</name>
</gene>
<dbReference type="AlphaFoldDB" id="A0A5C8V6W1"/>
<keyword evidence="2" id="KW-0119">Carbohydrate metabolism</keyword>
<dbReference type="GO" id="GO:0017057">
    <property type="term" value="F:6-phosphogluconolactonase activity"/>
    <property type="evidence" value="ECO:0007669"/>
    <property type="project" value="TreeGrafter"/>
</dbReference>
<organism evidence="3 4">
    <name type="scientific">Flagellimonas hymeniacidonis</name>
    <dbReference type="NCBI Taxonomy" id="2603628"/>
    <lineage>
        <taxon>Bacteria</taxon>
        <taxon>Pseudomonadati</taxon>
        <taxon>Bacteroidota</taxon>
        <taxon>Flavobacteriia</taxon>
        <taxon>Flavobacteriales</taxon>
        <taxon>Flavobacteriaceae</taxon>
        <taxon>Flagellimonas</taxon>
    </lineage>
</organism>
<comment type="similarity">
    <text evidence="1">Belongs to the cycloisomerase 2 family.</text>
</comment>
<name>A0A5C8V6W1_9FLAO</name>
<keyword evidence="4" id="KW-1185">Reference proteome</keyword>
<keyword evidence="2" id="KW-0313">Glucose metabolism</keyword>
<dbReference type="GO" id="GO:0005829">
    <property type="term" value="C:cytosol"/>
    <property type="evidence" value="ECO:0007669"/>
    <property type="project" value="TreeGrafter"/>
</dbReference>
<dbReference type="Gene3D" id="2.130.10.10">
    <property type="entry name" value="YVTN repeat-like/Quinoprotein amine dehydrogenase"/>
    <property type="match status" value="1"/>
</dbReference>